<reference evidence="1" key="1">
    <citation type="journal article" date="2014" name="Front. Microbiol.">
        <title>High frequency of phylogenetically diverse reductive dehalogenase-homologous genes in deep subseafloor sedimentary metagenomes.</title>
        <authorList>
            <person name="Kawai M."/>
            <person name="Futagami T."/>
            <person name="Toyoda A."/>
            <person name="Takaki Y."/>
            <person name="Nishi S."/>
            <person name="Hori S."/>
            <person name="Arai W."/>
            <person name="Tsubouchi T."/>
            <person name="Morono Y."/>
            <person name="Uchiyama I."/>
            <person name="Ito T."/>
            <person name="Fujiyama A."/>
            <person name="Inagaki F."/>
            <person name="Takami H."/>
        </authorList>
    </citation>
    <scope>NUCLEOTIDE SEQUENCE</scope>
    <source>
        <strain evidence="1">Expedition CK06-06</strain>
    </source>
</reference>
<dbReference type="InterPro" id="IPR036770">
    <property type="entry name" value="Ankyrin_rpt-contain_sf"/>
</dbReference>
<dbReference type="PROSITE" id="PS50297">
    <property type="entry name" value="ANK_REP_REGION"/>
    <property type="match status" value="1"/>
</dbReference>
<dbReference type="EMBL" id="BARU01049721">
    <property type="protein sequence ID" value="GAH95740.1"/>
    <property type="molecule type" value="Genomic_DNA"/>
</dbReference>
<dbReference type="Gene3D" id="1.25.40.20">
    <property type="entry name" value="Ankyrin repeat-containing domain"/>
    <property type="match status" value="1"/>
</dbReference>
<organism evidence="1">
    <name type="scientific">marine sediment metagenome</name>
    <dbReference type="NCBI Taxonomy" id="412755"/>
    <lineage>
        <taxon>unclassified sequences</taxon>
        <taxon>metagenomes</taxon>
        <taxon>ecological metagenomes</taxon>
    </lineage>
</organism>
<sequence>HLEIVKMLLNSGADFNLRDDWGRVGKGRTALDWAVAK</sequence>
<evidence type="ECO:0000313" key="1">
    <source>
        <dbReference type="EMBL" id="GAH95740.1"/>
    </source>
</evidence>
<feature type="non-terminal residue" evidence="1">
    <location>
        <position position="37"/>
    </location>
</feature>
<dbReference type="Pfam" id="PF13637">
    <property type="entry name" value="Ank_4"/>
    <property type="match status" value="1"/>
</dbReference>
<comment type="caution">
    <text evidence="1">The sequence shown here is derived from an EMBL/GenBank/DDBJ whole genome shotgun (WGS) entry which is preliminary data.</text>
</comment>
<dbReference type="InterPro" id="IPR002110">
    <property type="entry name" value="Ankyrin_rpt"/>
</dbReference>
<dbReference type="AlphaFoldDB" id="X1KQ33"/>
<dbReference type="SUPFAM" id="SSF48403">
    <property type="entry name" value="Ankyrin repeat"/>
    <property type="match status" value="1"/>
</dbReference>
<proteinExistence type="predicted"/>
<dbReference type="PROSITE" id="PS50088">
    <property type="entry name" value="ANK_REPEAT"/>
    <property type="match status" value="1"/>
</dbReference>
<feature type="non-terminal residue" evidence="1">
    <location>
        <position position="1"/>
    </location>
</feature>
<gene>
    <name evidence="1" type="ORF">S03H2_72993</name>
</gene>
<name>X1KQ33_9ZZZZ</name>
<protein>
    <submittedName>
        <fullName evidence="1">Uncharacterized protein</fullName>
    </submittedName>
</protein>
<accession>X1KQ33</accession>